<dbReference type="OrthoDB" id="2428204at2759"/>
<dbReference type="Proteomes" id="UP000681722">
    <property type="component" value="Unassembled WGS sequence"/>
</dbReference>
<dbReference type="InterPro" id="IPR039269">
    <property type="entry name" value="ANKFN1"/>
</dbReference>
<dbReference type="SUPFAM" id="SSF48403">
    <property type="entry name" value="Ankyrin repeat"/>
    <property type="match status" value="1"/>
</dbReference>
<dbReference type="PANTHER" id="PTHR21437">
    <property type="entry name" value="WIDE AWAKE"/>
    <property type="match status" value="1"/>
</dbReference>
<dbReference type="PANTHER" id="PTHR21437:SF1">
    <property type="entry name" value="WIDE AWAKE"/>
    <property type="match status" value="1"/>
</dbReference>
<feature type="region of interest" description="Disordered" evidence="1">
    <location>
        <begin position="382"/>
        <end position="407"/>
    </location>
</feature>
<dbReference type="InterPro" id="IPR013783">
    <property type="entry name" value="Ig-like_fold"/>
</dbReference>
<name>A0A813SSD4_9BILA</name>
<comment type="caution">
    <text evidence="3">The sequence shown here is derived from an EMBL/GenBank/DDBJ whole genome shotgun (WGS) entry which is preliminary data.</text>
</comment>
<evidence type="ECO:0000313" key="5">
    <source>
        <dbReference type="Proteomes" id="UP000663829"/>
    </source>
</evidence>
<feature type="compositionally biased region" description="Low complexity" evidence="1">
    <location>
        <begin position="982"/>
        <end position="991"/>
    </location>
</feature>
<feature type="domain" description="Fibronectin type-III" evidence="2">
    <location>
        <begin position="257"/>
        <end position="354"/>
    </location>
</feature>
<evidence type="ECO:0000313" key="3">
    <source>
        <dbReference type="EMBL" id="CAF0799187.1"/>
    </source>
</evidence>
<keyword evidence="5" id="KW-1185">Reference proteome</keyword>
<accession>A0A813SSD4</accession>
<dbReference type="AlphaFoldDB" id="A0A813SSD4"/>
<dbReference type="SMART" id="SM00060">
    <property type="entry name" value="FN3"/>
    <property type="match status" value="1"/>
</dbReference>
<dbReference type="EMBL" id="CAJOBC010000422">
    <property type="protein sequence ID" value="CAF3584074.1"/>
    <property type="molecule type" value="Genomic_DNA"/>
</dbReference>
<protein>
    <recommendedName>
        <fullName evidence="2">Fibronectin type-III domain-containing protein</fullName>
    </recommendedName>
</protein>
<dbReference type="Pfam" id="PF00041">
    <property type="entry name" value="fn3"/>
    <property type="match status" value="1"/>
</dbReference>
<feature type="region of interest" description="Disordered" evidence="1">
    <location>
        <begin position="1"/>
        <end position="20"/>
    </location>
</feature>
<gene>
    <name evidence="3" type="ORF">GPM918_LOCUS3420</name>
    <name evidence="4" type="ORF">SRO942_LOCUS3420</name>
</gene>
<dbReference type="GO" id="GO:0005819">
    <property type="term" value="C:spindle"/>
    <property type="evidence" value="ECO:0007669"/>
    <property type="project" value="TreeGrafter"/>
</dbReference>
<dbReference type="PROSITE" id="PS50853">
    <property type="entry name" value="FN3"/>
    <property type="match status" value="1"/>
</dbReference>
<feature type="compositionally biased region" description="Low complexity" evidence="1">
    <location>
        <begin position="1148"/>
        <end position="1166"/>
    </location>
</feature>
<dbReference type="InterPro" id="IPR036116">
    <property type="entry name" value="FN3_sf"/>
</dbReference>
<dbReference type="CDD" id="cd00063">
    <property type="entry name" value="FN3"/>
    <property type="match status" value="1"/>
</dbReference>
<dbReference type="EMBL" id="CAJNOQ010000422">
    <property type="protein sequence ID" value="CAF0799187.1"/>
    <property type="molecule type" value="Genomic_DNA"/>
</dbReference>
<feature type="non-terminal residue" evidence="3">
    <location>
        <position position="1166"/>
    </location>
</feature>
<dbReference type="InterPro" id="IPR003961">
    <property type="entry name" value="FN3_dom"/>
</dbReference>
<evidence type="ECO:0000259" key="2">
    <source>
        <dbReference type="PROSITE" id="PS50853"/>
    </source>
</evidence>
<proteinExistence type="predicted"/>
<dbReference type="Gene3D" id="1.25.40.20">
    <property type="entry name" value="Ankyrin repeat-containing domain"/>
    <property type="match status" value="1"/>
</dbReference>
<sequence length="1166" mass="132472">VYADGGRRVTAPPTPKQSWGDLSATTVIDSGALMPVHSSNSRSTSELNSYLSRRRNTTGSIQFTKIVDLNKTQNIFQAVEDSDIITTKYLVTTHESLINSYNEFDWCPLDLAIMLNNVPMIKLLIQYGAKESEKIQPEDRRYRSVCCILEKLDNEPTSRKNSRLTVEDTQRKSREKRRNMYIQMKENYEQSIITETGEQVEKVSNQASASETTNSRFRARAVIVKTCLQFISKSRWRVLGIEHAATKLDQEKRVPDAPTNVRLMVTGSSSITVAYDEPIRVNGGLATKYKVEWSTSEDFSELVQFHVVRNCFVHEYVIRDLSVGIRCYVRVSAGNMKGFGPATITNPPFCIPSSWREFSKTSRQSLCETKFTEILNRIKPDKISATTAEGQESPEMPNPSSTRQRRRSYGHIRKNVRQLLQLHPKLEKTMKRGLYLVSIVFNGDRMLISNEDMFPMVEVDENYGNNLLADFQWFIKLSFDWDELKTLRPNFERCGSATTFFLRMKLVQAAIELQMLLDMTNLGRLHHHFVRDNYETAAFVLICELHGDLRTCPVNLKWSSIARFREQIQETESNKKLTCIQQIADKLGDLINFYQSSVNRLDSGLYLAYLKMQNSVDSVRVMVDRRMPGMLPCAKIRNISNVSREEWEWLHQTSTDVSTSNGLDLVCSTSSVNEDSESSIMNIISFKQQFSQAAKQLCLMLNLPETRFSNSRIYDSQVVEVRDDLSLIILMSTADEVNVLSTPSMTRHIQENNFMFLPVYIFEILQHLSNNYRFISQYSRVSICLDFELLVAQQIQREAFSMTELEESKTRLNQLLNCQQDLDDIWRTSRWLVDVINCAKDKTYAGISLTSWLSLNNTSSTTTTTTTLHDEFRLKVGQLAANDAYASDSALDVLKFKSAPTTSSSLLLLPTLSTSMINTIPDNNHRTAMTNTIADTTTIMNSNNTNPITGDDKLFFLVTDTCLTHSDSGFIDNESSSERSRTSTISSTSSTNNHHTLPHAHDTVNDLTLYVPTTYSQKTESYLSPMAIVALRLRPLKTATCKDILNTIVIHVKTCHTFNKPTPQHLCPQQRFQPSSGSLIWTLNGREQILDEHLTAAELDRLLTRYGGRIHLKWIKLPTSPLPLSKSSTPIYSEINVTPPSPQITSRNSDSIHSSTLSSNLSLNLK</sequence>
<feature type="region of interest" description="Disordered" evidence="1">
    <location>
        <begin position="969"/>
        <end position="1000"/>
    </location>
</feature>
<dbReference type="Proteomes" id="UP000663829">
    <property type="component" value="Unassembled WGS sequence"/>
</dbReference>
<dbReference type="Gene3D" id="2.60.40.10">
    <property type="entry name" value="Immunoglobulins"/>
    <property type="match status" value="1"/>
</dbReference>
<dbReference type="GO" id="GO:0061172">
    <property type="term" value="P:regulation of establishment of bipolar cell polarity"/>
    <property type="evidence" value="ECO:0007669"/>
    <property type="project" value="TreeGrafter"/>
</dbReference>
<evidence type="ECO:0000313" key="4">
    <source>
        <dbReference type="EMBL" id="CAF3584074.1"/>
    </source>
</evidence>
<dbReference type="GO" id="GO:0000132">
    <property type="term" value="P:establishment of mitotic spindle orientation"/>
    <property type="evidence" value="ECO:0007669"/>
    <property type="project" value="TreeGrafter"/>
</dbReference>
<evidence type="ECO:0000256" key="1">
    <source>
        <dbReference type="SAM" id="MobiDB-lite"/>
    </source>
</evidence>
<dbReference type="SUPFAM" id="SSF49265">
    <property type="entry name" value="Fibronectin type III"/>
    <property type="match status" value="1"/>
</dbReference>
<feature type="region of interest" description="Disordered" evidence="1">
    <location>
        <begin position="1135"/>
        <end position="1166"/>
    </location>
</feature>
<feature type="compositionally biased region" description="Polar residues" evidence="1">
    <location>
        <begin position="1135"/>
        <end position="1147"/>
    </location>
</feature>
<reference evidence="3" key="1">
    <citation type="submission" date="2021-02" db="EMBL/GenBank/DDBJ databases">
        <authorList>
            <person name="Nowell W R."/>
        </authorList>
    </citation>
    <scope>NUCLEOTIDE SEQUENCE</scope>
</reference>
<dbReference type="InterPro" id="IPR036770">
    <property type="entry name" value="Ankyrin_rpt-contain_sf"/>
</dbReference>
<organism evidence="3 5">
    <name type="scientific">Didymodactylos carnosus</name>
    <dbReference type="NCBI Taxonomy" id="1234261"/>
    <lineage>
        <taxon>Eukaryota</taxon>
        <taxon>Metazoa</taxon>
        <taxon>Spiralia</taxon>
        <taxon>Gnathifera</taxon>
        <taxon>Rotifera</taxon>
        <taxon>Eurotatoria</taxon>
        <taxon>Bdelloidea</taxon>
        <taxon>Philodinida</taxon>
        <taxon>Philodinidae</taxon>
        <taxon>Didymodactylos</taxon>
    </lineage>
</organism>